<dbReference type="Gene3D" id="3.40.718.10">
    <property type="entry name" value="Isopropylmalate Dehydrogenase"/>
    <property type="match status" value="1"/>
</dbReference>
<dbReference type="EMBL" id="DRSQ01000222">
    <property type="protein sequence ID" value="HHE32978.1"/>
    <property type="molecule type" value="Genomic_DNA"/>
</dbReference>
<protein>
    <submittedName>
        <fullName evidence="5">Phosphate acetyltransferase</fullName>
    </submittedName>
</protein>
<dbReference type="PANTHER" id="PTHR43356:SF2">
    <property type="entry name" value="PHOSPHATE ACETYLTRANSFERASE"/>
    <property type="match status" value="1"/>
</dbReference>
<dbReference type="PIRSF" id="PIRSF000428">
    <property type="entry name" value="P_Ac_trans"/>
    <property type="match status" value="1"/>
</dbReference>
<evidence type="ECO:0000256" key="3">
    <source>
        <dbReference type="ARBA" id="ARBA00023315"/>
    </source>
</evidence>
<sequence length="328" mass="35288">MSQRTHAFATDEPPEIQVHPHDRYHAVIERCASLPPLVTAVVHPVEALDLKFVADAVKEHLIVPVLVGPADRIREAASKARIDLGDWEIVNTEHSHQAAEHAVKLAAAGRVQAIMKGSLHTDELLGPIVALDSGLRTERRLSHSYVMDTAGYHKWLIVTDAVVNISPDLCAKADICRNAVDAWVALTGEERLPKIAVLAAVEVINPSMQATLDAAALCKMADRKQITGCIIDGPLAFDNAISREAAEDKHIVSEVAGDADILLTPDIEAGNILAKQLTFISHADAAGLVMGARVPVILTSRADNLRTRLLSCALAVLVHQAKEKGLIK</sequence>
<evidence type="ECO:0000256" key="2">
    <source>
        <dbReference type="ARBA" id="ARBA00022679"/>
    </source>
</evidence>
<evidence type="ECO:0000256" key="1">
    <source>
        <dbReference type="ARBA" id="ARBA00005656"/>
    </source>
</evidence>
<dbReference type="InterPro" id="IPR050500">
    <property type="entry name" value="Phos_Acetyltrans/Butyryltrans"/>
</dbReference>
<dbReference type="NCBIfam" id="NF006045">
    <property type="entry name" value="PRK08190.1"/>
    <property type="match status" value="1"/>
</dbReference>
<dbReference type="Proteomes" id="UP000886058">
    <property type="component" value="Unassembled WGS sequence"/>
</dbReference>
<name>A0A7C5H9S6_9CHLB</name>
<organism evidence="5">
    <name type="scientific">Chlorobaculum parvum</name>
    <dbReference type="NCBI Taxonomy" id="274539"/>
    <lineage>
        <taxon>Bacteria</taxon>
        <taxon>Pseudomonadati</taxon>
        <taxon>Chlorobiota</taxon>
        <taxon>Chlorobiia</taxon>
        <taxon>Chlorobiales</taxon>
        <taxon>Chlorobiaceae</taxon>
        <taxon>Chlorobaculum</taxon>
    </lineage>
</organism>
<gene>
    <name evidence="5" type="ORF">ENL07_10260</name>
</gene>
<evidence type="ECO:0000259" key="4">
    <source>
        <dbReference type="Pfam" id="PF01515"/>
    </source>
</evidence>
<dbReference type="PANTHER" id="PTHR43356">
    <property type="entry name" value="PHOSPHATE ACETYLTRANSFERASE"/>
    <property type="match status" value="1"/>
</dbReference>
<keyword evidence="2" id="KW-0808">Transferase</keyword>
<dbReference type="InterPro" id="IPR012147">
    <property type="entry name" value="P_Ac_Bu_trans"/>
</dbReference>
<evidence type="ECO:0000313" key="5">
    <source>
        <dbReference type="EMBL" id="HHE32978.1"/>
    </source>
</evidence>
<dbReference type="InterPro" id="IPR002505">
    <property type="entry name" value="PTA_PTB"/>
</dbReference>
<dbReference type="NCBIfam" id="NF008852">
    <property type="entry name" value="PRK11890.1"/>
    <property type="match status" value="1"/>
</dbReference>
<dbReference type="SUPFAM" id="SSF53659">
    <property type="entry name" value="Isocitrate/Isopropylmalate dehydrogenase-like"/>
    <property type="match status" value="1"/>
</dbReference>
<accession>A0A7C5H9S6</accession>
<dbReference type="GO" id="GO:0016746">
    <property type="term" value="F:acyltransferase activity"/>
    <property type="evidence" value="ECO:0007669"/>
    <property type="project" value="UniProtKB-KW"/>
</dbReference>
<reference evidence="5" key="1">
    <citation type="journal article" date="2020" name="mSystems">
        <title>Genome- and Community-Level Interaction Insights into Carbon Utilization and Element Cycling Functions of Hydrothermarchaeota in Hydrothermal Sediment.</title>
        <authorList>
            <person name="Zhou Z."/>
            <person name="Liu Y."/>
            <person name="Xu W."/>
            <person name="Pan J."/>
            <person name="Luo Z.H."/>
            <person name="Li M."/>
        </authorList>
    </citation>
    <scope>NUCLEOTIDE SEQUENCE [LARGE SCALE GENOMIC DNA]</scope>
    <source>
        <strain evidence="5">HyVt-633</strain>
    </source>
</reference>
<proteinExistence type="inferred from homology"/>
<comment type="similarity">
    <text evidence="1">Belongs to the phosphate acetyltransferase and butyryltransferase family.</text>
</comment>
<dbReference type="Pfam" id="PF01515">
    <property type="entry name" value="PTA_PTB"/>
    <property type="match status" value="1"/>
</dbReference>
<feature type="domain" description="Phosphate acetyl/butaryl transferase" evidence="4">
    <location>
        <begin position="99"/>
        <end position="315"/>
    </location>
</feature>
<keyword evidence="3" id="KW-0012">Acyltransferase</keyword>
<comment type="caution">
    <text evidence="5">The sequence shown here is derived from an EMBL/GenBank/DDBJ whole genome shotgun (WGS) entry which is preliminary data.</text>
</comment>
<dbReference type="AlphaFoldDB" id="A0A7C5H9S6"/>